<evidence type="ECO:0000259" key="2">
    <source>
        <dbReference type="SMART" id="SM00256"/>
    </source>
</evidence>
<name>A0A8H6CPE3_9LECA</name>
<dbReference type="Proteomes" id="UP000593566">
    <property type="component" value="Unassembled WGS sequence"/>
</dbReference>
<dbReference type="EMBL" id="JACCJB010000005">
    <property type="protein sequence ID" value="KAF6227173.1"/>
    <property type="molecule type" value="Genomic_DNA"/>
</dbReference>
<dbReference type="AlphaFoldDB" id="A0A8H6CPE3"/>
<evidence type="ECO:0000313" key="3">
    <source>
        <dbReference type="EMBL" id="KAF6227173.1"/>
    </source>
</evidence>
<organism evidence="3 4">
    <name type="scientific">Letharia lupina</name>
    <dbReference type="NCBI Taxonomy" id="560253"/>
    <lineage>
        <taxon>Eukaryota</taxon>
        <taxon>Fungi</taxon>
        <taxon>Dikarya</taxon>
        <taxon>Ascomycota</taxon>
        <taxon>Pezizomycotina</taxon>
        <taxon>Lecanoromycetes</taxon>
        <taxon>OSLEUM clade</taxon>
        <taxon>Lecanoromycetidae</taxon>
        <taxon>Lecanorales</taxon>
        <taxon>Lecanorineae</taxon>
        <taxon>Parmeliaceae</taxon>
        <taxon>Letharia</taxon>
    </lineage>
</organism>
<feature type="region of interest" description="Disordered" evidence="1">
    <location>
        <begin position="1"/>
        <end position="68"/>
    </location>
</feature>
<keyword evidence="4" id="KW-1185">Reference proteome</keyword>
<dbReference type="RefSeq" id="XP_037155481.1">
    <property type="nucleotide sequence ID" value="XM_037299480.1"/>
</dbReference>
<feature type="domain" description="F-box" evidence="2">
    <location>
        <begin position="462"/>
        <end position="502"/>
    </location>
</feature>
<dbReference type="SUPFAM" id="SSF81383">
    <property type="entry name" value="F-box domain"/>
    <property type="match status" value="1"/>
</dbReference>
<dbReference type="SMART" id="SM00256">
    <property type="entry name" value="FBOX"/>
    <property type="match status" value="1"/>
</dbReference>
<accession>A0A8H6CPE3</accession>
<feature type="region of interest" description="Disordered" evidence="1">
    <location>
        <begin position="125"/>
        <end position="148"/>
    </location>
</feature>
<dbReference type="InterPro" id="IPR001810">
    <property type="entry name" value="F-box_dom"/>
</dbReference>
<gene>
    <name evidence="3" type="ORF">HO133_008615</name>
</gene>
<proteinExistence type="predicted"/>
<feature type="region of interest" description="Disordered" evidence="1">
    <location>
        <begin position="265"/>
        <end position="328"/>
    </location>
</feature>
<feature type="compositionally biased region" description="Basic and acidic residues" evidence="1">
    <location>
        <begin position="10"/>
        <end position="22"/>
    </location>
</feature>
<feature type="compositionally biased region" description="Basic residues" evidence="1">
    <location>
        <begin position="431"/>
        <end position="444"/>
    </location>
</feature>
<evidence type="ECO:0000256" key="1">
    <source>
        <dbReference type="SAM" id="MobiDB-lite"/>
    </source>
</evidence>
<reference evidence="3 4" key="1">
    <citation type="journal article" date="2020" name="Genomics">
        <title>Complete, high-quality genomes from long-read metagenomic sequencing of two wolf lichen thalli reveals enigmatic genome architecture.</title>
        <authorList>
            <person name="McKenzie S.K."/>
            <person name="Walston R.F."/>
            <person name="Allen J.L."/>
        </authorList>
    </citation>
    <scope>NUCLEOTIDE SEQUENCE [LARGE SCALE GENOMIC DNA]</scope>
    <source>
        <strain evidence="3">WasteWater1</strain>
    </source>
</reference>
<dbReference type="InterPro" id="IPR036047">
    <property type="entry name" value="F-box-like_dom_sf"/>
</dbReference>
<dbReference type="GeneID" id="59337010"/>
<feature type="region of interest" description="Disordered" evidence="1">
    <location>
        <begin position="401"/>
        <end position="453"/>
    </location>
</feature>
<sequence length="798" mass="88649">MWFQNSTPETVREYVARQESRNASKRKAAHGSVMEPSTKKQKFLHGFVPPAPAQPQAHATTQNRPTNERPKLVEASRLLAQAQPHEMTNSGPWTEKRKSDHCPVSPAQDHDMANHGLTIQNLELDHGSLPSAPAPAPAPAHDTTDLGPATKKQKLSYASLPPARVPKRISSVDRARAETLLFRRMLGRWCKAYGFDCQSLDQSRISDTLLMSPDFDVHRYFANESLNVRPYACRPPEPDVHPFANSSAENLTAKSSRLDVHRVPEQKPRDFSHHSAPSNTGAQARPISGEACVHYTPAQGPISRGRPGSVYETSHHPPIQSTNAEASFATGGNPKEVCLPLSDEASTSLSAIIAIYRSPYCSSVDPNLRCSSTPAISDQIASVGSDRDMGDDAAAVSSDQIAPLAPDSGLRDDTTPASSSQISSVEPARNKGGRPKGRKSRAPKIPKGPTRFQKNHPVKARVNIDVWENILLFCPPDFLLKARTISSTFRSVLSDDSLIWKRARVNHFGPDMPDPPSGLSEPQYADLLTSTGCQTRGCESKKTRKTYWAFQKRLCIECFQKSFLPPRALGRVFKELETSETPQYRLIAQYYQGMDEFLPGMKFDRWDNYQWLGSYDPTPSWGQLHRSGQYTAYPAAAYANFSSELALFVGNEYDVECGRFSSNEPMPGKTCPPQDAIDAWFEEKRAANDALVPKLQAVENWHESHKRNNQKVGKDLRKDRESFYEAQAELAGLNSSVLQHFKSYQAAIAISKPASKQSWNILRPKLMAEFEATKKLLAEREGAKQVQDVNAMVRRYGV</sequence>
<comment type="caution">
    <text evidence="3">The sequence shown here is derived from an EMBL/GenBank/DDBJ whole genome shotgun (WGS) entry which is preliminary data.</text>
</comment>
<feature type="compositionally biased region" description="Polar residues" evidence="1">
    <location>
        <begin position="415"/>
        <end position="424"/>
    </location>
</feature>
<protein>
    <recommendedName>
        <fullName evidence="2">F-box domain-containing protein</fullName>
    </recommendedName>
</protein>
<feature type="region of interest" description="Disordered" evidence="1">
    <location>
        <begin position="84"/>
        <end position="104"/>
    </location>
</feature>
<evidence type="ECO:0000313" key="4">
    <source>
        <dbReference type="Proteomes" id="UP000593566"/>
    </source>
</evidence>